<keyword evidence="10" id="KW-0902">Two-component regulatory system</keyword>
<dbReference type="InterPro" id="IPR003594">
    <property type="entry name" value="HATPase_dom"/>
</dbReference>
<dbReference type="EMBL" id="FSRM01000002">
    <property type="protein sequence ID" value="SIO48834.1"/>
    <property type="molecule type" value="Genomic_DNA"/>
</dbReference>
<dbReference type="CDD" id="cd17546">
    <property type="entry name" value="REC_hyHK_CKI1_RcsC-like"/>
    <property type="match status" value="2"/>
</dbReference>
<evidence type="ECO:0000256" key="13">
    <source>
        <dbReference type="PROSITE-ProRule" id="PRU00169"/>
    </source>
</evidence>
<keyword evidence="18" id="KW-0808">Transferase</keyword>
<dbReference type="InterPro" id="IPR036641">
    <property type="entry name" value="HPT_dom_sf"/>
</dbReference>
<name>A0A1N6JWV9_9BURK</name>
<evidence type="ECO:0000256" key="3">
    <source>
        <dbReference type="ARBA" id="ARBA00012438"/>
    </source>
</evidence>
<evidence type="ECO:0000259" key="15">
    <source>
        <dbReference type="PROSITE" id="PS50109"/>
    </source>
</evidence>
<keyword evidence="7" id="KW-0547">Nucleotide-binding</keyword>
<evidence type="ECO:0000256" key="8">
    <source>
        <dbReference type="ARBA" id="ARBA00022840"/>
    </source>
</evidence>
<dbReference type="SMART" id="SM00387">
    <property type="entry name" value="HATPase_c"/>
    <property type="match status" value="1"/>
</dbReference>
<dbReference type="InterPro" id="IPR003661">
    <property type="entry name" value="HisK_dim/P_dom"/>
</dbReference>
<feature type="transmembrane region" description="Helical" evidence="14">
    <location>
        <begin position="21"/>
        <end position="43"/>
    </location>
</feature>
<evidence type="ECO:0000256" key="14">
    <source>
        <dbReference type="SAM" id="Phobius"/>
    </source>
</evidence>
<feature type="transmembrane region" description="Helical" evidence="14">
    <location>
        <begin position="118"/>
        <end position="151"/>
    </location>
</feature>
<evidence type="ECO:0000256" key="12">
    <source>
        <dbReference type="PROSITE-ProRule" id="PRU00110"/>
    </source>
</evidence>
<dbReference type="SUPFAM" id="SSF52172">
    <property type="entry name" value="CheY-like"/>
    <property type="match status" value="2"/>
</dbReference>
<dbReference type="PROSITE" id="PS50110">
    <property type="entry name" value="RESPONSE_REGULATORY"/>
    <property type="match status" value="2"/>
</dbReference>
<dbReference type="Proteomes" id="UP000184693">
    <property type="component" value="Unassembled WGS sequence"/>
</dbReference>
<dbReference type="InterPro" id="IPR005467">
    <property type="entry name" value="His_kinase_dom"/>
</dbReference>
<evidence type="ECO:0000256" key="11">
    <source>
        <dbReference type="ARBA" id="ARBA00023136"/>
    </source>
</evidence>
<organism evidence="18 19">
    <name type="scientific">Paraburkholderia phenazinium</name>
    <dbReference type="NCBI Taxonomy" id="60549"/>
    <lineage>
        <taxon>Bacteria</taxon>
        <taxon>Pseudomonadati</taxon>
        <taxon>Pseudomonadota</taxon>
        <taxon>Betaproteobacteria</taxon>
        <taxon>Burkholderiales</taxon>
        <taxon>Burkholderiaceae</taxon>
        <taxon>Paraburkholderia</taxon>
    </lineage>
</organism>
<evidence type="ECO:0000256" key="9">
    <source>
        <dbReference type="ARBA" id="ARBA00022989"/>
    </source>
</evidence>
<evidence type="ECO:0000256" key="7">
    <source>
        <dbReference type="ARBA" id="ARBA00022741"/>
    </source>
</evidence>
<evidence type="ECO:0000256" key="2">
    <source>
        <dbReference type="ARBA" id="ARBA00004651"/>
    </source>
</evidence>
<feature type="modified residue" description="4-aspartylphosphate" evidence="13">
    <location>
        <position position="499"/>
    </location>
</feature>
<proteinExistence type="predicted"/>
<dbReference type="SUPFAM" id="SSF55874">
    <property type="entry name" value="ATPase domain of HSP90 chaperone/DNA topoisomerase II/histidine kinase"/>
    <property type="match status" value="1"/>
</dbReference>
<evidence type="ECO:0000259" key="16">
    <source>
        <dbReference type="PROSITE" id="PS50110"/>
    </source>
</evidence>
<dbReference type="GO" id="GO:0000155">
    <property type="term" value="F:phosphorelay sensor kinase activity"/>
    <property type="evidence" value="ECO:0007669"/>
    <property type="project" value="InterPro"/>
</dbReference>
<dbReference type="PROSITE" id="PS50109">
    <property type="entry name" value="HIS_KIN"/>
    <property type="match status" value="1"/>
</dbReference>
<dbReference type="RefSeq" id="WP_074267303.1">
    <property type="nucleotide sequence ID" value="NZ_FSRM01000002.1"/>
</dbReference>
<dbReference type="InterPro" id="IPR004358">
    <property type="entry name" value="Sig_transdc_His_kin-like_C"/>
</dbReference>
<keyword evidence="5 13" id="KW-0597">Phosphoprotein</keyword>
<keyword evidence="18" id="KW-0418">Kinase</keyword>
<feature type="transmembrane region" description="Helical" evidence="14">
    <location>
        <begin position="81"/>
        <end position="103"/>
    </location>
</feature>
<dbReference type="InterPro" id="IPR036890">
    <property type="entry name" value="HATPase_C_sf"/>
</dbReference>
<evidence type="ECO:0000256" key="4">
    <source>
        <dbReference type="ARBA" id="ARBA00022475"/>
    </source>
</evidence>
<feature type="domain" description="HPt" evidence="17">
    <location>
        <begin position="750"/>
        <end position="843"/>
    </location>
</feature>
<keyword evidence="8" id="KW-0067">ATP-binding</keyword>
<dbReference type="InterPro" id="IPR011006">
    <property type="entry name" value="CheY-like_superfamily"/>
</dbReference>
<evidence type="ECO:0000256" key="5">
    <source>
        <dbReference type="ARBA" id="ARBA00022553"/>
    </source>
</evidence>
<dbReference type="Gene3D" id="1.20.120.160">
    <property type="entry name" value="HPT domain"/>
    <property type="match status" value="1"/>
</dbReference>
<feature type="modified residue" description="Phosphohistidine" evidence="12">
    <location>
        <position position="789"/>
    </location>
</feature>
<dbReference type="AlphaFoldDB" id="A0A1N6JWV9"/>
<dbReference type="SMART" id="SM00448">
    <property type="entry name" value="REC"/>
    <property type="match status" value="2"/>
</dbReference>
<reference evidence="18 19" key="1">
    <citation type="submission" date="2016-11" db="EMBL/GenBank/DDBJ databases">
        <authorList>
            <person name="Jaros S."/>
            <person name="Januszkiewicz K."/>
            <person name="Wedrychowicz H."/>
        </authorList>
    </citation>
    <scope>NUCLEOTIDE SEQUENCE [LARGE SCALE GENOMIC DNA]</scope>
    <source>
        <strain evidence="18 19">GAS86</strain>
    </source>
</reference>
<dbReference type="EC" id="2.7.13.3" evidence="3"/>
<dbReference type="GO" id="GO:0005886">
    <property type="term" value="C:plasma membrane"/>
    <property type="evidence" value="ECO:0007669"/>
    <property type="project" value="UniProtKB-SubCell"/>
</dbReference>
<evidence type="ECO:0000256" key="6">
    <source>
        <dbReference type="ARBA" id="ARBA00022692"/>
    </source>
</evidence>
<sequence length="860" mass="94537">MKAISGSIRYLKRRICDSASVSDYNILAVGVIGTIGHPAYWLWWTYVDPQPFESLPMRIFGMVACALLLLRRLWPVSVARFLSWYYFVTVAYTLPFFFTYYLIANHYSTLWSMAELGMIFFLIVLFPSFAALSLNLIVGIGLAVLCARVLIPQSLYLDTHLFIYTYFPIFTFGIGAGLTFSYSNMKGIAAQAKAGALQALAGTIAHEMRNPLSQLRHVLDRVEDALPATAESTTSSGLSPESVASLYRHLAHGQLTIERGMRIIAMTLDEVSAKPISSDSLVYLRAGVITRKALDEYGFDDDTERSKVKLVVSEDFTFKIDETVYLFTLFNLIKNALHHIAARPAATLTVTVDKHAVVVHDTGSGISRDILPHLFEPFRTAGNSAGTGLGLAYCQRAMRAFGGTISCRSEVGSFTEFTLQFPVVSDRDVSEHERGIFERAKPILEGKRVLVVDDDPTQRARVRRALSKVSAQMTEAENGQLALAIFREGAWPFDLILMDINMPVLDGYTTTEKIRADGEHPNGAGVLIVGYTAEPGNVARVLARRAGMDDIISKSSSMTELIGALQSLMENGNRHRPTHAFDEFSGKTILVADDDTYSRLVAKGYLERCGANVVEAEHGHAVLSRLQEHNAIDAIVIDMHMPGMGGLEATKSIRSRTDSYANVPIIALTSQSDIKAAQACLIAGMNEVMVKPVQVGALYAALSRQFARQRALRASLAADAVPEPKAPVYSFAPIEEIPLLDEKHLEELVTLDLLNKTLRSGIDQMRSTVTRLAASVADGDVGSAHDALHLLLGVSGNIGATALHQFTRPIYERLLDAEVFAEGDWLARICSLSDRSAEALETYFDAVKARRSYPRLPRSR</sequence>
<feature type="transmembrane region" description="Helical" evidence="14">
    <location>
        <begin position="55"/>
        <end position="74"/>
    </location>
</feature>
<dbReference type="PANTHER" id="PTHR45339">
    <property type="entry name" value="HYBRID SIGNAL TRANSDUCTION HISTIDINE KINASE J"/>
    <property type="match status" value="1"/>
</dbReference>
<comment type="subcellular location">
    <subcellularLocation>
        <location evidence="2">Cell membrane</location>
        <topology evidence="2">Multi-pass membrane protein</topology>
    </subcellularLocation>
</comment>
<dbReference type="CDD" id="cd00082">
    <property type="entry name" value="HisKA"/>
    <property type="match status" value="1"/>
</dbReference>
<dbReference type="Gene3D" id="3.40.50.2300">
    <property type="match status" value="2"/>
</dbReference>
<dbReference type="InterPro" id="IPR001789">
    <property type="entry name" value="Sig_transdc_resp-reg_receiver"/>
</dbReference>
<evidence type="ECO:0000313" key="18">
    <source>
        <dbReference type="EMBL" id="SIO48834.1"/>
    </source>
</evidence>
<dbReference type="Gene3D" id="3.30.565.10">
    <property type="entry name" value="Histidine kinase-like ATPase, C-terminal domain"/>
    <property type="match status" value="1"/>
</dbReference>
<feature type="transmembrane region" description="Helical" evidence="14">
    <location>
        <begin position="163"/>
        <end position="182"/>
    </location>
</feature>
<feature type="domain" description="Response regulatory" evidence="16">
    <location>
        <begin position="448"/>
        <end position="569"/>
    </location>
</feature>
<gene>
    <name evidence="18" type="ORF">SAMN05444168_5310</name>
</gene>
<dbReference type="GO" id="GO:0005524">
    <property type="term" value="F:ATP binding"/>
    <property type="evidence" value="ECO:0007669"/>
    <property type="project" value="UniProtKB-KW"/>
</dbReference>
<keyword evidence="6 14" id="KW-0812">Transmembrane</keyword>
<comment type="catalytic activity">
    <reaction evidence="1">
        <text>ATP + protein L-histidine = ADP + protein N-phospho-L-histidine.</text>
        <dbReference type="EC" id="2.7.13.3"/>
    </reaction>
</comment>
<evidence type="ECO:0000313" key="19">
    <source>
        <dbReference type="Proteomes" id="UP000184693"/>
    </source>
</evidence>
<dbReference type="CDD" id="cd00075">
    <property type="entry name" value="HATPase"/>
    <property type="match status" value="1"/>
</dbReference>
<dbReference type="SUPFAM" id="SSF47226">
    <property type="entry name" value="Histidine-containing phosphotransfer domain, HPT domain"/>
    <property type="match status" value="1"/>
</dbReference>
<protein>
    <recommendedName>
        <fullName evidence="3">histidine kinase</fullName>
        <ecNumber evidence="3">2.7.13.3</ecNumber>
    </recommendedName>
</protein>
<dbReference type="OrthoDB" id="8573961at2"/>
<keyword evidence="9 14" id="KW-1133">Transmembrane helix</keyword>
<dbReference type="InterPro" id="IPR008207">
    <property type="entry name" value="Sig_transdc_His_kin_Hpt_dom"/>
</dbReference>
<dbReference type="Pfam" id="PF02518">
    <property type="entry name" value="HATPase_c"/>
    <property type="match status" value="1"/>
</dbReference>
<dbReference type="Pfam" id="PF00072">
    <property type="entry name" value="Response_reg"/>
    <property type="match status" value="2"/>
</dbReference>
<feature type="domain" description="Histidine kinase" evidence="15">
    <location>
        <begin position="203"/>
        <end position="425"/>
    </location>
</feature>
<evidence type="ECO:0000259" key="17">
    <source>
        <dbReference type="PROSITE" id="PS50894"/>
    </source>
</evidence>
<accession>A0A1N6JWV9</accession>
<evidence type="ECO:0000256" key="10">
    <source>
        <dbReference type="ARBA" id="ARBA00023012"/>
    </source>
</evidence>
<dbReference type="PRINTS" id="PR00344">
    <property type="entry name" value="BCTRLSENSOR"/>
</dbReference>
<dbReference type="PROSITE" id="PS50894">
    <property type="entry name" value="HPT"/>
    <property type="match status" value="1"/>
</dbReference>
<evidence type="ECO:0000256" key="1">
    <source>
        <dbReference type="ARBA" id="ARBA00000085"/>
    </source>
</evidence>
<feature type="domain" description="Response regulatory" evidence="16">
    <location>
        <begin position="588"/>
        <end position="706"/>
    </location>
</feature>
<dbReference type="PANTHER" id="PTHR45339:SF1">
    <property type="entry name" value="HYBRID SIGNAL TRANSDUCTION HISTIDINE KINASE J"/>
    <property type="match status" value="1"/>
</dbReference>
<feature type="modified residue" description="4-aspartylphosphate" evidence="13">
    <location>
        <position position="638"/>
    </location>
</feature>
<keyword evidence="11 14" id="KW-0472">Membrane</keyword>
<keyword evidence="4" id="KW-1003">Cell membrane</keyword>